<organism evidence="2 3">
    <name type="scientific">Calidifontibacillus erzurumensis</name>
    <dbReference type="NCBI Taxonomy" id="2741433"/>
    <lineage>
        <taxon>Bacteria</taxon>
        <taxon>Bacillati</taxon>
        <taxon>Bacillota</taxon>
        <taxon>Bacilli</taxon>
        <taxon>Bacillales</taxon>
        <taxon>Bacillaceae</taxon>
        <taxon>Calidifontibacillus/Schinkia group</taxon>
        <taxon>Calidifontibacillus</taxon>
    </lineage>
</organism>
<protein>
    <submittedName>
        <fullName evidence="2">Uncharacterized protein</fullName>
    </submittedName>
</protein>
<comment type="caution">
    <text evidence="2">The sequence shown here is derived from an EMBL/GenBank/DDBJ whole genome shotgun (WGS) entry which is preliminary data.</text>
</comment>
<proteinExistence type="predicted"/>
<keyword evidence="3" id="KW-1185">Reference proteome</keyword>
<dbReference type="Proteomes" id="UP000625804">
    <property type="component" value="Unassembled WGS sequence"/>
</dbReference>
<reference evidence="2" key="1">
    <citation type="submission" date="2020-06" db="EMBL/GenBank/DDBJ databases">
        <title>A novel thermopfilic bacterium from Erzurum, Turkey.</title>
        <authorList>
            <person name="Adiguzel A."/>
            <person name="Ay H."/>
            <person name="Baltaci M.O."/>
        </authorList>
    </citation>
    <scope>NUCLEOTIDE SEQUENCE</scope>
    <source>
        <strain evidence="2">P2</strain>
    </source>
</reference>
<dbReference type="RefSeq" id="WP_173732560.1">
    <property type="nucleotide sequence ID" value="NZ_JABTTE010000041.1"/>
</dbReference>
<feature type="coiled-coil region" evidence="1">
    <location>
        <begin position="268"/>
        <end position="295"/>
    </location>
</feature>
<gene>
    <name evidence="2" type="ORF">HR057_16450</name>
</gene>
<name>A0A8J8KD78_9BACI</name>
<dbReference type="AlphaFoldDB" id="A0A8J8KD78"/>
<accession>A0A8J8KD78</accession>
<dbReference type="EMBL" id="JABTTE010000041">
    <property type="protein sequence ID" value="NSL53332.1"/>
    <property type="molecule type" value="Genomic_DNA"/>
</dbReference>
<evidence type="ECO:0000313" key="2">
    <source>
        <dbReference type="EMBL" id="NSL53332.1"/>
    </source>
</evidence>
<sequence>MKNIVIFNLGNRDLYFKNETIIQDVTYKDTLSIKAKFREHSEYVWNHYDDFKNLIHFPIIETILNKIKRMGIIIDEIHLFATDQEIPHEQDTIFIAKILQKYIMELKQRDPWKGILNEEMKKPKIQISKKDPSDWDLMYQFYNEKLSNYPIGEINNIFLSVTSGTQSMNSMLLTNALNYFGKKVRILYLKYPSKHPNELQLGKSLLRKNIIDTLKNNIRSYDYFSSIKYLDQHQDDFQNLHLLENVKNLISFAHHRLSFNFEEAEKYVNEVSDLMPQYRNKLEKFQNQMYDLTDENAENIEQYMFELYWNMWVLYQKGQFIDFTGRLFRFQEEALKSILVNDLNVQTKNNDTELDENWVQAQLGLIDYFKQRKVEWKRQINRYITENILEYFIANGYPDLNDTLEKIKSIEEMANLRNKSPLAHGFKGVSDKKLYDLIKNKKWFIVPFEEFEKTLFKNLREIYEIIFKKPINDDSNIYNEMNEVLLSLVTELEK</sequence>
<evidence type="ECO:0000313" key="3">
    <source>
        <dbReference type="Proteomes" id="UP000625804"/>
    </source>
</evidence>
<evidence type="ECO:0000256" key="1">
    <source>
        <dbReference type="SAM" id="Coils"/>
    </source>
</evidence>
<keyword evidence="1" id="KW-0175">Coiled coil</keyword>